<accession>A0AA43QJ26</accession>
<organism evidence="2 3">
    <name type="scientific">Ramalina farinacea</name>
    <dbReference type="NCBI Taxonomy" id="258253"/>
    <lineage>
        <taxon>Eukaryota</taxon>
        <taxon>Fungi</taxon>
        <taxon>Dikarya</taxon>
        <taxon>Ascomycota</taxon>
        <taxon>Pezizomycotina</taxon>
        <taxon>Lecanoromycetes</taxon>
        <taxon>OSLEUM clade</taxon>
        <taxon>Lecanoromycetidae</taxon>
        <taxon>Lecanorales</taxon>
        <taxon>Lecanorineae</taxon>
        <taxon>Ramalinaceae</taxon>
        <taxon>Ramalina</taxon>
    </lineage>
</organism>
<feature type="compositionally biased region" description="Polar residues" evidence="1">
    <location>
        <begin position="126"/>
        <end position="135"/>
    </location>
</feature>
<reference evidence="2" key="1">
    <citation type="journal article" date="2023" name="Genome Biol. Evol.">
        <title>First Whole Genome Sequence and Flow Cytometry Genome Size Data for the Lichen-Forming Fungus Ramalina farinacea (Ascomycota).</title>
        <authorList>
            <person name="Llewellyn T."/>
            <person name="Mian S."/>
            <person name="Hill R."/>
            <person name="Leitch I.J."/>
            <person name="Gaya E."/>
        </authorList>
    </citation>
    <scope>NUCLEOTIDE SEQUENCE</scope>
    <source>
        <strain evidence="2">LIQ254RAFAR</strain>
    </source>
</reference>
<proteinExistence type="predicted"/>
<dbReference type="EMBL" id="JAPUFD010000005">
    <property type="protein sequence ID" value="MDI1487422.1"/>
    <property type="molecule type" value="Genomic_DNA"/>
</dbReference>
<dbReference type="Proteomes" id="UP001161017">
    <property type="component" value="Unassembled WGS sequence"/>
</dbReference>
<feature type="region of interest" description="Disordered" evidence="1">
    <location>
        <begin position="80"/>
        <end position="169"/>
    </location>
</feature>
<evidence type="ECO:0000313" key="3">
    <source>
        <dbReference type="Proteomes" id="UP001161017"/>
    </source>
</evidence>
<dbReference type="AlphaFoldDB" id="A0AA43QJ26"/>
<keyword evidence="3" id="KW-1185">Reference proteome</keyword>
<feature type="compositionally biased region" description="Basic and acidic residues" evidence="1">
    <location>
        <begin position="93"/>
        <end position="109"/>
    </location>
</feature>
<name>A0AA43QJ26_9LECA</name>
<protein>
    <submittedName>
        <fullName evidence="2">Uncharacterized protein</fullName>
    </submittedName>
</protein>
<sequence>MAFNNGGCAFTQDTCLYAHLDAVKNPHFLYFLHPQLPPLDVPIAEAAAKSGFDCSDWNALKRLIDSVKGAVQSTFPDKYTGQAALRSRPQNRLRPDNYRPQYDLRRSGDTARLSPYIKRDERSDSSDGSFHSAQTFLPEPRPRLRSGGVHPLPSDRSATSTNRIPLGPKSMNASIVPGEHAYAPPPAPIKEILTKAAARKRYAQSSLKTSRPAAKRVRVDWDAPSVDQANAAPATLSYSDPIEDPTEQLPMQLPPDNLCSTRTRKVLTKCAYKLQVAVKGIQTDRDRLSQRWEADDALRSQAVTDAMAELNSHFFEAETNLQAAISVVEDKILGEGRV</sequence>
<evidence type="ECO:0000313" key="2">
    <source>
        <dbReference type="EMBL" id="MDI1487422.1"/>
    </source>
</evidence>
<gene>
    <name evidence="2" type="ORF">OHK93_006692</name>
</gene>
<evidence type="ECO:0000256" key="1">
    <source>
        <dbReference type="SAM" id="MobiDB-lite"/>
    </source>
</evidence>
<comment type="caution">
    <text evidence="2">The sequence shown here is derived from an EMBL/GenBank/DDBJ whole genome shotgun (WGS) entry which is preliminary data.</text>
</comment>